<dbReference type="EMBL" id="FLRE01000001">
    <property type="protein sequence ID" value="SBT30702.1"/>
    <property type="molecule type" value="Genomic_DNA"/>
</dbReference>
<keyword evidence="4" id="KW-1185">Reference proteome</keyword>
<evidence type="ECO:0000313" key="4">
    <source>
        <dbReference type="Proteomes" id="UP000078555"/>
    </source>
</evidence>
<dbReference type="Proteomes" id="UP000078555">
    <property type="component" value="Unassembled WGS sequence"/>
</dbReference>
<evidence type="ECO:0000313" key="2">
    <source>
        <dbReference type="EMBL" id="SBT30702.1"/>
    </source>
</evidence>
<evidence type="ECO:0000313" key="3">
    <source>
        <dbReference type="Proteomes" id="UP000078550"/>
    </source>
</evidence>
<reference evidence="3 4" key="1">
    <citation type="submission" date="2016-05" db="EMBL/GenBank/DDBJ databases">
        <authorList>
            <person name="Naeem Raeece"/>
        </authorList>
    </citation>
    <scope>NUCLEOTIDE SEQUENCE [LARGE SCALE GENOMIC DNA]</scope>
</reference>
<dbReference type="EMBL" id="FLRD01000001">
    <property type="protein sequence ID" value="SBT30341.1"/>
    <property type="molecule type" value="Genomic_DNA"/>
</dbReference>
<name>A0A1A8YFL6_PLAOA</name>
<proteinExistence type="predicted"/>
<sequence>MKKGKLYVLPSFSLELIASSKFFKKLWKSSFLFGSISTWGVADKLGVPNSLSAIFNVCKKGNFLNLYSFWFLEIEDNTNLFDN</sequence>
<evidence type="ECO:0000313" key="1">
    <source>
        <dbReference type="EMBL" id="SBT30341.1"/>
    </source>
</evidence>
<gene>
    <name evidence="1" type="ORF">POVWA1_000020</name>
    <name evidence="2" type="ORF">POVWA2_000290</name>
</gene>
<dbReference type="AlphaFoldDB" id="A0A1A8YFL6"/>
<accession>A0A1A8YFL6</accession>
<dbReference type="Proteomes" id="UP000078550">
    <property type="component" value="Unassembled WGS sequence"/>
</dbReference>
<protein>
    <submittedName>
        <fullName evidence="1">Uncharacterized protein</fullName>
    </submittedName>
</protein>
<organism evidence="1 4">
    <name type="scientific">Plasmodium ovale wallikeri</name>
    <dbReference type="NCBI Taxonomy" id="864142"/>
    <lineage>
        <taxon>Eukaryota</taxon>
        <taxon>Sar</taxon>
        <taxon>Alveolata</taxon>
        <taxon>Apicomplexa</taxon>
        <taxon>Aconoidasida</taxon>
        <taxon>Haemosporida</taxon>
        <taxon>Plasmodiidae</taxon>
        <taxon>Plasmodium</taxon>
        <taxon>Plasmodium (Plasmodium)</taxon>
    </lineage>
</organism>
<reference evidence="1" key="2">
    <citation type="submission" date="2016-05" db="EMBL/GenBank/DDBJ databases">
        <authorList>
            <person name="Lavstsen T."/>
            <person name="Jespersen J.S."/>
        </authorList>
    </citation>
    <scope>NUCLEOTIDE SEQUENCE [LARGE SCALE GENOMIC DNA]</scope>
</reference>